<protein>
    <submittedName>
        <fullName evidence="11">Uncharacterized protein</fullName>
    </submittedName>
</protein>
<dbReference type="GO" id="GO:0042790">
    <property type="term" value="P:nucleolar large rRNA transcription by RNA polymerase I"/>
    <property type="evidence" value="ECO:0007669"/>
    <property type="project" value="TreeGrafter"/>
</dbReference>
<reference evidence="11" key="1">
    <citation type="journal article" date="2014" name="Nucleic Acids Res.">
        <title>The evolutionary dynamics of variant antigen genes in Babesia reveal a history of genomic innovation underlying host-parasite interaction.</title>
        <authorList>
            <person name="Jackson A.P."/>
            <person name="Otto T.D."/>
            <person name="Darby A."/>
            <person name="Ramaprasad A."/>
            <person name="Xia D."/>
            <person name="Echaide I.E."/>
            <person name="Farber M."/>
            <person name="Gahlot S."/>
            <person name="Gamble J."/>
            <person name="Gupta D."/>
            <person name="Gupta Y."/>
            <person name="Jackson L."/>
            <person name="Malandrin L."/>
            <person name="Malas T.B."/>
            <person name="Moussa E."/>
            <person name="Nair M."/>
            <person name="Reid A.J."/>
            <person name="Sanders M."/>
            <person name="Sharma J."/>
            <person name="Tracey A."/>
            <person name="Quail M.A."/>
            <person name="Weir W."/>
            <person name="Wastling J.M."/>
            <person name="Hall N."/>
            <person name="Willadsen P."/>
            <person name="Lingelbach K."/>
            <person name="Shiels B."/>
            <person name="Tait A."/>
            <person name="Berriman M."/>
            <person name="Allred D.R."/>
            <person name="Pain A."/>
        </authorList>
    </citation>
    <scope>NUCLEOTIDE SEQUENCE</scope>
    <source>
        <strain evidence="11">1802A</strain>
    </source>
</reference>
<evidence type="ECO:0000256" key="9">
    <source>
        <dbReference type="ARBA" id="ARBA00023242"/>
    </source>
</evidence>
<evidence type="ECO:0000256" key="4">
    <source>
        <dbReference type="ARBA" id="ARBA00022771"/>
    </source>
</evidence>
<evidence type="ECO:0000256" key="7">
    <source>
        <dbReference type="ARBA" id="ARBA00023125"/>
    </source>
</evidence>
<gene>
    <name evidence="11" type="ORF">X943_002623</name>
</gene>
<dbReference type="Proteomes" id="UP001195914">
    <property type="component" value="Unassembled WGS sequence"/>
</dbReference>
<evidence type="ECO:0000313" key="11">
    <source>
        <dbReference type="EMBL" id="KAK1934877.1"/>
    </source>
</evidence>
<keyword evidence="6" id="KW-0805">Transcription regulation</keyword>
<dbReference type="PANTHER" id="PTHR31576:SF2">
    <property type="entry name" value="TATA BOX-BINDING PROTEIN-ASSOCIATED FACTOR RNA POLYMERASE I SUBUNIT B"/>
    <property type="match status" value="1"/>
</dbReference>
<comment type="caution">
    <text evidence="11">The sequence shown here is derived from an EMBL/GenBank/DDBJ whole genome shotgun (WGS) entry which is preliminary data.</text>
</comment>
<keyword evidence="12" id="KW-1185">Reference proteome</keyword>
<evidence type="ECO:0000256" key="5">
    <source>
        <dbReference type="ARBA" id="ARBA00022833"/>
    </source>
</evidence>
<dbReference type="EMBL" id="JAHBMH010000062">
    <property type="protein sequence ID" value="KAK1934877.1"/>
    <property type="molecule type" value="Genomic_DNA"/>
</dbReference>
<feature type="region of interest" description="Disordered" evidence="10">
    <location>
        <begin position="46"/>
        <end position="65"/>
    </location>
</feature>
<dbReference type="InterPro" id="IPR033599">
    <property type="entry name" value="TAF1B/Rrn7"/>
</dbReference>
<evidence type="ECO:0000256" key="1">
    <source>
        <dbReference type="ARBA" id="ARBA00004604"/>
    </source>
</evidence>
<feature type="region of interest" description="Disordered" evidence="10">
    <location>
        <begin position="198"/>
        <end position="222"/>
    </location>
</feature>
<name>A0AAD9GAN2_BABDI</name>
<proteinExistence type="inferred from homology"/>
<keyword evidence="4" id="KW-0863">Zinc-finger</keyword>
<organism evidence="11 12">
    <name type="scientific">Babesia divergens</name>
    <dbReference type="NCBI Taxonomy" id="32595"/>
    <lineage>
        <taxon>Eukaryota</taxon>
        <taxon>Sar</taxon>
        <taxon>Alveolata</taxon>
        <taxon>Apicomplexa</taxon>
        <taxon>Aconoidasida</taxon>
        <taxon>Piroplasmida</taxon>
        <taxon>Babesiidae</taxon>
        <taxon>Babesia</taxon>
    </lineage>
</organism>
<keyword evidence="3" id="KW-0479">Metal-binding</keyword>
<keyword evidence="7" id="KW-0238">DNA-binding</keyword>
<sequence length="1112" mass="127466">MIICENCGEFITPLGDGEITCEVCGVVQQRFSQRVIEEFSSSYTQTQRIGRVEPTEPSADTAPTVEDDDIEWQDFHFILGIQMALDNLCKTLVKSFGFSNQVEAEAKNIWQRYLTCVVENEIPIPNMFSDPLTRGDKYYVDCQYLKQSFQVPHDVETMNIPQRMHKVIRDMGKTSFEYTTMLCVHRAGNQQYEGVSELNRDEAESSDHVGAPRRCSDNTSSVQRKRPKLYDYSDVKAYVENSDQSSIFTDDFDAAMELPRSRRCSPIGFPIYLIEEMLSRRYIPSSPFVRNVTGFLEATNPYRVAYMMRCLYRHDFLWRLLYAYSHLDPSGVSTTTFQQYGSFYNDYVLPSIEKYPLKWPDIITIAELYDVRHTWDLISFRNCEYPRLRITIINEIYERIVDKYFKGHFDAAKASNPISWIAPRMDLELVCSILFLALLKCRYAVVSSDIVRWVFQGRLPLRHCASVLPDSILRVAFREGKLAPRMQFTWNKEAENAFNLFTNTRAPHSSRHLELITSRLLVSGVLSDGEIDVALKYNIHGLCRRIVHHLRLPTNVLPVADMIIKHIATGIYNMKEADLCDDPSRPVFIGRMCLIYGTGLHGYPLHVLAAASVLSACRMLWPVFHYNPAAYPCQTQPSESEDNSTQSPADGDVLGADNSAERYIIKRNRFPQPIEFDPGRMRWIVRLPTRVKEGSAIASRFHLLTAHGAEYGSYSRDSMWKIAKAIRDAVNPRPLPPPYARSFYSEDDVDIYQALCESLLFSAESTPPSFLELPDETVEGPIKNVYIFDAIKRGYRDAGRRAFLWLLHHHPPSAVRACFTYHVPCDLLELRRIATANILHRDPYDLMSAIAGRYVNTLVLNPAEISILFQWRNPKFFNLWLNMAGLWSGSVVNCICLHEEEFTFAKLKSASLLSDRYSVENPFHSTAVTNLQRFVMLLSTYIENEEALGDLTASLPGNREVYYTVTELFGSYPYYSGWSPEKSLEFDSYRLLVGNQRKQVLEGAKEILTTNTSDDRSSQWSHISKSIEETLRMDTSDSRSWPEWLDDSWEWQRDDSFLESTAKPVERACSGISDHIHALFQDMGTVTVVGQYLPFNPWQGADALQGLFVATF</sequence>
<comment type="similarity">
    <text evidence="2">Belongs to the RRN7/TAF1B family.</text>
</comment>
<keyword evidence="8" id="KW-0804">Transcription</keyword>
<evidence type="ECO:0000313" key="12">
    <source>
        <dbReference type="Proteomes" id="UP001195914"/>
    </source>
</evidence>
<keyword evidence="9" id="KW-0539">Nucleus</keyword>
<dbReference type="GO" id="GO:0070860">
    <property type="term" value="C:RNA polymerase I core factor complex"/>
    <property type="evidence" value="ECO:0007669"/>
    <property type="project" value="InterPro"/>
</dbReference>
<accession>A0AAD9GAN2</accession>
<dbReference type="PANTHER" id="PTHR31576">
    <property type="entry name" value="TATA BOX-BINDING PROTEIN-ASSOCIATED FACTOR RNA POLYMERASE I SUBUNIT B"/>
    <property type="match status" value="1"/>
</dbReference>
<dbReference type="GO" id="GO:0008270">
    <property type="term" value="F:zinc ion binding"/>
    <property type="evidence" value="ECO:0007669"/>
    <property type="project" value="UniProtKB-KW"/>
</dbReference>
<evidence type="ECO:0000256" key="3">
    <source>
        <dbReference type="ARBA" id="ARBA00022723"/>
    </source>
</evidence>
<dbReference type="GO" id="GO:0001164">
    <property type="term" value="F:RNA polymerase I core promoter sequence-specific DNA binding"/>
    <property type="evidence" value="ECO:0007669"/>
    <property type="project" value="InterPro"/>
</dbReference>
<evidence type="ECO:0000256" key="8">
    <source>
        <dbReference type="ARBA" id="ARBA00023163"/>
    </source>
</evidence>
<evidence type="ECO:0000256" key="10">
    <source>
        <dbReference type="SAM" id="MobiDB-lite"/>
    </source>
</evidence>
<dbReference type="AlphaFoldDB" id="A0AAD9GAN2"/>
<evidence type="ECO:0000256" key="6">
    <source>
        <dbReference type="ARBA" id="ARBA00023015"/>
    </source>
</evidence>
<feature type="compositionally biased region" description="Basic and acidic residues" evidence="10">
    <location>
        <begin position="198"/>
        <end position="207"/>
    </location>
</feature>
<evidence type="ECO:0000256" key="2">
    <source>
        <dbReference type="ARBA" id="ARBA00006899"/>
    </source>
</evidence>
<reference evidence="11" key="2">
    <citation type="submission" date="2021-05" db="EMBL/GenBank/DDBJ databases">
        <authorList>
            <person name="Pain A."/>
        </authorList>
    </citation>
    <scope>NUCLEOTIDE SEQUENCE</scope>
    <source>
        <strain evidence="11">1802A</strain>
    </source>
</reference>
<keyword evidence="5" id="KW-0862">Zinc</keyword>
<comment type="subcellular location">
    <subcellularLocation>
        <location evidence="1">Nucleus</location>
        <location evidence="1">Nucleolus</location>
    </subcellularLocation>
</comment>